<dbReference type="InterPro" id="IPR051915">
    <property type="entry name" value="Cellulose_Degrad_GH3"/>
</dbReference>
<accession>A0A7W4Y9X4</accession>
<dbReference type="InterPro" id="IPR008979">
    <property type="entry name" value="Galactose-bd-like_sf"/>
</dbReference>
<dbReference type="InterPro" id="IPR001764">
    <property type="entry name" value="Glyco_hydro_3_N"/>
</dbReference>
<dbReference type="InterPro" id="IPR005087">
    <property type="entry name" value="CBM11"/>
</dbReference>
<dbReference type="GO" id="GO:0008810">
    <property type="term" value="F:cellulase activity"/>
    <property type="evidence" value="ECO:0007669"/>
    <property type="project" value="InterPro"/>
</dbReference>
<dbReference type="Gene3D" id="2.60.40.2030">
    <property type="match status" value="2"/>
</dbReference>
<keyword evidence="7" id="KW-0106">Calcium</keyword>
<evidence type="ECO:0000259" key="11">
    <source>
        <dbReference type="PROSITE" id="PS50022"/>
    </source>
</evidence>
<evidence type="ECO:0000256" key="1">
    <source>
        <dbReference type="ARBA" id="ARBA00000448"/>
    </source>
</evidence>
<dbReference type="SUPFAM" id="SSF49785">
    <property type="entry name" value="Galactose-binding domain-like"/>
    <property type="match status" value="3"/>
</dbReference>
<dbReference type="GO" id="GO:0008422">
    <property type="term" value="F:beta-glucosidase activity"/>
    <property type="evidence" value="ECO:0007669"/>
    <property type="project" value="UniProtKB-EC"/>
</dbReference>
<reference evidence="12 13" key="1">
    <citation type="submission" date="2020-08" db="EMBL/GenBank/DDBJ databases">
        <title>The Agave Microbiome: Exploring the role of microbial communities in plant adaptations to desert environments.</title>
        <authorList>
            <person name="Partida-Martinez L.P."/>
        </authorList>
    </citation>
    <scope>NUCLEOTIDE SEQUENCE [LARGE SCALE GENOMIC DNA]</scope>
    <source>
        <strain evidence="12 13">RAS26</strain>
    </source>
</reference>
<comment type="caution">
    <text evidence="12">The sequence shown here is derived from an EMBL/GenBank/DDBJ whole genome shotgun (WGS) entry which is preliminary data.</text>
</comment>
<keyword evidence="4" id="KW-0732">Signal</keyword>
<dbReference type="Proteomes" id="UP000518206">
    <property type="component" value="Unassembled WGS sequence"/>
</dbReference>
<dbReference type="RefSeq" id="WP_183294951.1">
    <property type="nucleotide sequence ID" value="NZ_JACHVX010000001.1"/>
</dbReference>
<dbReference type="GO" id="GO:0030245">
    <property type="term" value="P:cellulose catabolic process"/>
    <property type="evidence" value="ECO:0007669"/>
    <property type="project" value="InterPro"/>
</dbReference>
<keyword evidence="5" id="KW-0677">Repeat</keyword>
<dbReference type="PROSITE" id="PS50022">
    <property type="entry name" value="FA58C_3"/>
    <property type="match status" value="1"/>
</dbReference>
<organism evidence="12 13">
    <name type="scientific">Cellulomonas cellasea</name>
    <dbReference type="NCBI Taxonomy" id="43670"/>
    <lineage>
        <taxon>Bacteria</taxon>
        <taxon>Bacillati</taxon>
        <taxon>Actinomycetota</taxon>
        <taxon>Actinomycetes</taxon>
        <taxon>Micrococcales</taxon>
        <taxon>Cellulomonadaceae</taxon>
        <taxon>Cellulomonas</taxon>
    </lineage>
</organism>
<evidence type="ECO:0000256" key="2">
    <source>
        <dbReference type="ARBA" id="ARBA00005336"/>
    </source>
</evidence>
<gene>
    <name evidence="12" type="ORF">FHR80_000937</name>
</gene>
<dbReference type="EC" id="3.2.1.21" evidence="3"/>
<evidence type="ECO:0000256" key="9">
    <source>
        <dbReference type="RuleBase" id="RU361161"/>
    </source>
</evidence>
<dbReference type="SUPFAM" id="SSF51445">
    <property type="entry name" value="(Trans)glycosidases"/>
    <property type="match status" value="1"/>
</dbReference>
<dbReference type="InterPro" id="IPR013783">
    <property type="entry name" value="Ig-like_fold"/>
</dbReference>
<feature type="domain" description="F5/8 type C" evidence="11">
    <location>
        <begin position="49"/>
        <end position="208"/>
    </location>
</feature>
<dbReference type="GO" id="GO:0007154">
    <property type="term" value="P:cell communication"/>
    <property type="evidence" value="ECO:0007669"/>
    <property type="project" value="InterPro"/>
</dbReference>
<dbReference type="Gene3D" id="2.60.40.10">
    <property type="entry name" value="Immunoglobulins"/>
    <property type="match status" value="1"/>
</dbReference>
<dbReference type="GO" id="GO:0016020">
    <property type="term" value="C:membrane"/>
    <property type="evidence" value="ECO:0007669"/>
    <property type="project" value="InterPro"/>
</dbReference>
<dbReference type="InterPro" id="IPR036881">
    <property type="entry name" value="Glyco_hydro_3_C_sf"/>
</dbReference>
<reference evidence="12 13" key="2">
    <citation type="submission" date="2020-08" db="EMBL/GenBank/DDBJ databases">
        <authorList>
            <person name="Partida-Martinez L."/>
            <person name="Huntemann M."/>
            <person name="Clum A."/>
            <person name="Wang J."/>
            <person name="Palaniappan K."/>
            <person name="Ritter S."/>
            <person name="Chen I.-M."/>
            <person name="Stamatis D."/>
            <person name="Reddy T."/>
            <person name="O'Malley R."/>
            <person name="Daum C."/>
            <person name="Shapiro N."/>
            <person name="Ivanova N."/>
            <person name="Kyrpides N."/>
            <person name="Woyke T."/>
        </authorList>
    </citation>
    <scope>NUCLEOTIDE SEQUENCE [LARGE SCALE GENOMIC DNA]</scope>
    <source>
        <strain evidence="12 13">RAS26</strain>
    </source>
</reference>
<dbReference type="InterPro" id="IPR019800">
    <property type="entry name" value="Glyco_hydro_3_AS"/>
</dbReference>
<dbReference type="Gene3D" id="3.40.50.1700">
    <property type="entry name" value="Glycoside hydrolase family 3 C-terminal domain"/>
    <property type="match status" value="1"/>
</dbReference>
<dbReference type="Pfam" id="PF03160">
    <property type="entry name" value="Calx-beta"/>
    <property type="match status" value="2"/>
</dbReference>
<evidence type="ECO:0000256" key="8">
    <source>
        <dbReference type="ARBA" id="ARBA00023295"/>
    </source>
</evidence>
<evidence type="ECO:0000256" key="4">
    <source>
        <dbReference type="ARBA" id="ARBA00022729"/>
    </source>
</evidence>
<evidence type="ECO:0000313" key="12">
    <source>
        <dbReference type="EMBL" id="MBB2922043.1"/>
    </source>
</evidence>
<dbReference type="InterPro" id="IPR000421">
    <property type="entry name" value="FA58C"/>
</dbReference>
<keyword evidence="6 9" id="KW-0378">Hydrolase</keyword>
<dbReference type="Pfam" id="PF00754">
    <property type="entry name" value="F5_F8_type_C"/>
    <property type="match status" value="1"/>
</dbReference>
<dbReference type="Pfam" id="PF03425">
    <property type="entry name" value="CBM_11"/>
    <property type="match status" value="2"/>
</dbReference>
<evidence type="ECO:0000256" key="7">
    <source>
        <dbReference type="ARBA" id="ARBA00022837"/>
    </source>
</evidence>
<evidence type="ECO:0000256" key="3">
    <source>
        <dbReference type="ARBA" id="ARBA00012744"/>
    </source>
</evidence>
<evidence type="ECO:0000256" key="6">
    <source>
        <dbReference type="ARBA" id="ARBA00022801"/>
    </source>
</evidence>
<dbReference type="PANTHER" id="PTHR30620">
    <property type="entry name" value="PERIPLASMIC BETA-GLUCOSIDASE-RELATED"/>
    <property type="match status" value="1"/>
</dbReference>
<dbReference type="PANTHER" id="PTHR30620:SF16">
    <property type="entry name" value="LYSOSOMAL BETA GLUCOSIDASE"/>
    <property type="match status" value="1"/>
</dbReference>
<dbReference type="Pfam" id="PF16640">
    <property type="entry name" value="Big_3_5"/>
    <property type="match status" value="1"/>
</dbReference>
<dbReference type="EMBL" id="JACHVX010000001">
    <property type="protein sequence ID" value="MBB2922043.1"/>
    <property type="molecule type" value="Genomic_DNA"/>
</dbReference>
<dbReference type="InterPro" id="IPR017853">
    <property type="entry name" value="GH"/>
</dbReference>
<comment type="similarity">
    <text evidence="2 9">Belongs to the glycosyl hydrolase 3 family.</text>
</comment>
<dbReference type="Gene3D" id="3.20.20.300">
    <property type="entry name" value="Glycoside hydrolase, family 3, N-terminal domain"/>
    <property type="match status" value="1"/>
</dbReference>
<dbReference type="SUPFAM" id="SSF52279">
    <property type="entry name" value="Beta-D-glucan exohydrolase, C-terminal domain"/>
    <property type="match status" value="1"/>
</dbReference>
<evidence type="ECO:0000256" key="5">
    <source>
        <dbReference type="ARBA" id="ARBA00022737"/>
    </source>
</evidence>
<comment type="catalytic activity">
    <reaction evidence="1">
        <text>Hydrolysis of terminal, non-reducing beta-D-glucosyl residues with release of beta-D-glucose.</text>
        <dbReference type="EC" id="3.2.1.21"/>
    </reaction>
</comment>
<dbReference type="Gene3D" id="2.60.120.260">
    <property type="entry name" value="Galactose-binding domain-like"/>
    <property type="match status" value="1"/>
</dbReference>
<proteinExistence type="inferred from homology"/>
<name>A0A7W4Y9X4_9CELL</name>
<dbReference type="PRINTS" id="PR00133">
    <property type="entry name" value="GLHYDRLASE3"/>
</dbReference>
<dbReference type="PROSITE" id="PS00775">
    <property type="entry name" value="GLYCOSYL_HYDROL_F3"/>
    <property type="match status" value="1"/>
</dbReference>
<dbReference type="Pfam" id="PF00933">
    <property type="entry name" value="Glyco_hydro_3"/>
    <property type="match status" value="1"/>
</dbReference>
<dbReference type="InterPro" id="IPR032109">
    <property type="entry name" value="Big_3_5"/>
</dbReference>
<dbReference type="Pfam" id="PF01915">
    <property type="entry name" value="Glyco_hydro_3_C"/>
    <property type="match status" value="1"/>
</dbReference>
<dbReference type="InterPro" id="IPR038081">
    <property type="entry name" value="CalX-like_sf"/>
</dbReference>
<evidence type="ECO:0000256" key="10">
    <source>
        <dbReference type="SAM" id="MobiDB-lite"/>
    </source>
</evidence>
<keyword evidence="8 9" id="KW-0326">Glycosidase</keyword>
<dbReference type="SUPFAM" id="SSF141072">
    <property type="entry name" value="CalX-like"/>
    <property type="match status" value="2"/>
</dbReference>
<protein>
    <recommendedName>
        <fullName evidence="3">beta-glucosidase</fullName>
        <ecNumber evidence="3">3.2.1.21</ecNumber>
    </recommendedName>
</protein>
<feature type="region of interest" description="Disordered" evidence="10">
    <location>
        <begin position="1"/>
        <end position="28"/>
    </location>
</feature>
<dbReference type="InterPro" id="IPR002772">
    <property type="entry name" value="Glyco_hydro_3_C"/>
</dbReference>
<sequence>MTRPTLALVPPRRRRPGPILRPGGGRSAGRTTAAAAALALVAPLVLLATAGPALAAGDDLAIAATATASQSQDDVDGSFPASNAVDGDPATRWASGNGPDEDVPFTAWLAVDLGAPAAVDGLTLRWEAAHAASYEVQVATGDPADPASWSTVHTEPASDGGVDEIALAAPVDARHLRVQMLERIPFTWDPAGPHWYGYSLFAVEVHGTPEQPAVVVGRATATVAAGASAVVPVVLNAPAAGETRVRVTSGGGTAVAGTDYTAVDEVLTFAPGETTQDVTVATVDHGPLAPVTTFDLTLSDPTGLVLGARTTTTVTIAPHGDLPDVGPSEVLDDFEGGVPAGYTTWGISAPVTPVLTTVESAREGAGEGNHALAATVGAAPAPGDWFGFTHDLSPAADWSAYDGFAFWFLGTGDGGTLRYELKSGGRMFERSVVDDAAGWRRVTVPFAQLRVKGDPSSDERFDPAASTGFAVTLTDLGEGVWLFDDVALYQRVTTVQDFEGDVPVAEPGGTVGHFTWGSDGSEVSLAVTERDRDGAPTGNHVLSGEYLIPSGGWGGYSHNLASAQDWSSFRGLRFLWYASQDNRPASPTAGADIKVEVKDGGPDGEHAELWAATFKDNWSPDGSRWKLVEIPFTDLRLGGYQPGDEATRNGTLDLTSAWGYAVTMVPGTAQPVGWAVDDVELYGSPAPVPTATVAPTQDVVLVDRGEVAQVRLRLTTTDGEPLPEPVTVTYADAGTADTAEPGTHYEPFSGTVTFDAGTPSGAEQTIEVRTLATSGQDDSRSVEVTLTAEGADVESSPRVVLNATGAPYLDASRPTAERVEDLLGRMTLAEKAGQMAQAERLGLRSDSEIASLGLGSLLSGGGSVPADNTPSGWADMVDGFQREALSTRLQIPLVYGVDAVHGHSNVVGATILPHNSGLGAARDPELVRRAGEVTALEVRGTGVPWTFSPCLCVTRDERWGRSYESFGEDPALVTAMARAAVVGLQGADAADMSGPTEVLATAKHWVGDGGTRYEPSLAGSGYPIDQGVTHVGSDAELRRLHVDPYVPALEAGVGSIMPSYSAVDSGDGPLRMHEHGALNTDLLKGELGFDGFLISDWEGIDKLPGGTYADKVARSVNSGLDMAMAPYNYGAFVTALTEKVADGTVAQSRVDDAVRRILTQKVALGLFEQPLADRTHTGDLGSAENRAVAREAAAASQVLLKNAGDVLPLAPDARVYVAGSNADDLGHQMGGWSISWQGGSGDTTTGTTILEGIREVAPGAQVTWSADASAPTDGSDVGVVVVGEPPYAEGIGDVGNNGRSLTLPAADRAAIDTVCGAMPCVVLVVAGRPQLVTDHLDAIDGLVASWLPGTEGSGVADALFGARPFTGRLPVSWPASADQVPVNVGDATYAPLYAYGWGLRTDAPRARLEQVRDGLASGPARTAVQAALDADVWAGDALSAERGDVERAVRLLATAAAAFDGGGDRFTDAGLVVSLVRDLAQAAVAAGGPGLPAGAAATTADAEHALMSGRAGDSVALLAEVLGVGLTERATSTTQVRVTPSTAVLGRPGTATVTVAASQGRASGTVEVRVDGTAVATAELPARAGSGDARVRVRLPAGVAVGTHEVTAAYLGDAAVAGSVSDAVRYRVLRATPSVSTAGTDWDVRRADAKVVHVAVTGAAGLTATGTVEVHVNGRLAARGTLGADGRAQVTLPVSTRTSLVTVAYRGDASHTASMAWPRALVVR</sequence>
<evidence type="ECO:0000313" key="13">
    <source>
        <dbReference type="Proteomes" id="UP000518206"/>
    </source>
</evidence>
<dbReference type="Gene3D" id="2.60.120.430">
    <property type="entry name" value="Galactose-binding lectin"/>
    <property type="match status" value="2"/>
</dbReference>
<feature type="region of interest" description="Disordered" evidence="10">
    <location>
        <begin position="69"/>
        <end position="99"/>
    </location>
</feature>
<dbReference type="InterPro" id="IPR003644">
    <property type="entry name" value="Calx_beta"/>
</dbReference>
<dbReference type="InterPro" id="IPR036962">
    <property type="entry name" value="Glyco_hydro_3_N_sf"/>
</dbReference>